<evidence type="ECO:0000313" key="1">
    <source>
        <dbReference type="EMBL" id="KAK8076097.1"/>
    </source>
</evidence>
<dbReference type="GO" id="GO:0032259">
    <property type="term" value="P:methylation"/>
    <property type="evidence" value="ECO:0007669"/>
    <property type="project" value="UniProtKB-KW"/>
</dbReference>
<proteinExistence type="predicted"/>
<protein>
    <submittedName>
        <fullName evidence="1">Methyltransferase type 11</fullName>
    </submittedName>
</protein>
<keyword evidence="1" id="KW-0808">Transferase</keyword>
<evidence type="ECO:0000313" key="2">
    <source>
        <dbReference type="Proteomes" id="UP001480595"/>
    </source>
</evidence>
<comment type="caution">
    <text evidence="1">The sequence shown here is derived from an EMBL/GenBank/DDBJ whole genome shotgun (WGS) entry which is preliminary data.</text>
</comment>
<keyword evidence="2" id="KW-1185">Reference proteome</keyword>
<sequence length="196" mass="22128">MAQNAHSYVTNDHGYYFEHGRVYGTFKRGQCLSPVDDVSITRSAGYIPQVLHLVFRGLTSRPLLIDSGTKILDLGCGTVSIGPRRDEVLEILTLEKAVPRCYYPWMGSKSDTASIPGTGVFEHIEIDFQPYSTDHSLPDDAKVRTWVHGAAFDQIQQPMDVRPDTKTQQIKQAGFVEVEHTTREIPFHPWPKDQEL</sequence>
<accession>A0ABR1VY03</accession>
<dbReference type="EMBL" id="JAQQWL010000004">
    <property type="protein sequence ID" value="KAK8076097.1"/>
    <property type="molecule type" value="Genomic_DNA"/>
</dbReference>
<organism evidence="1 2">
    <name type="scientific">Apiospora phragmitis</name>
    <dbReference type="NCBI Taxonomy" id="2905665"/>
    <lineage>
        <taxon>Eukaryota</taxon>
        <taxon>Fungi</taxon>
        <taxon>Dikarya</taxon>
        <taxon>Ascomycota</taxon>
        <taxon>Pezizomycotina</taxon>
        <taxon>Sordariomycetes</taxon>
        <taxon>Xylariomycetidae</taxon>
        <taxon>Amphisphaeriales</taxon>
        <taxon>Apiosporaceae</taxon>
        <taxon>Apiospora</taxon>
    </lineage>
</organism>
<dbReference type="GeneID" id="92087841"/>
<reference evidence="1 2" key="1">
    <citation type="submission" date="2023-01" db="EMBL/GenBank/DDBJ databases">
        <title>Analysis of 21 Apiospora genomes using comparative genomics revels a genus with tremendous synthesis potential of carbohydrate active enzymes and secondary metabolites.</title>
        <authorList>
            <person name="Sorensen T."/>
        </authorList>
    </citation>
    <scope>NUCLEOTIDE SEQUENCE [LARGE SCALE GENOMIC DNA]</scope>
    <source>
        <strain evidence="1 2">CBS 135458</strain>
    </source>
</reference>
<dbReference type="RefSeq" id="XP_066719056.1">
    <property type="nucleotide sequence ID" value="XM_066854778.1"/>
</dbReference>
<gene>
    <name evidence="1" type="ORF">PG994_003369</name>
</gene>
<name>A0ABR1VY03_9PEZI</name>
<keyword evidence="1" id="KW-0489">Methyltransferase</keyword>
<dbReference type="GO" id="GO:0008168">
    <property type="term" value="F:methyltransferase activity"/>
    <property type="evidence" value="ECO:0007669"/>
    <property type="project" value="UniProtKB-KW"/>
</dbReference>
<dbReference type="Proteomes" id="UP001480595">
    <property type="component" value="Unassembled WGS sequence"/>
</dbReference>